<dbReference type="CDD" id="cd14688">
    <property type="entry name" value="bZIP_YAP"/>
    <property type="match status" value="1"/>
</dbReference>
<evidence type="ECO:0000313" key="4">
    <source>
        <dbReference type="EMBL" id="CAD8735045.1"/>
    </source>
</evidence>
<dbReference type="AlphaFoldDB" id="A0A6T8H0L5"/>
<dbReference type="InterPro" id="IPR004827">
    <property type="entry name" value="bZIP"/>
</dbReference>
<organism evidence="4">
    <name type="scientific">Hemiselmis andersenii</name>
    <name type="common">Cryptophyte alga</name>
    <dbReference type="NCBI Taxonomy" id="464988"/>
    <lineage>
        <taxon>Eukaryota</taxon>
        <taxon>Cryptophyceae</taxon>
        <taxon>Cryptomonadales</taxon>
        <taxon>Hemiselmidaceae</taxon>
        <taxon>Hemiselmis</taxon>
    </lineage>
</organism>
<evidence type="ECO:0000259" key="3">
    <source>
        <dbReference type="PROSITE" id="PS00036"/>
    </source>
</evidence>
<protein>
    <recommendedName>
        <fullName evidence="3">BZIP domain-containing protein</fullName>
    </recommendedName>
</protein>
<dbReference type="PROSITE" id="PS00036">
    <property type="entry name" value="BZIP_BASIC"/>
    <property type="match status" value="1"/>
</dbReference>
<feature type="region of interest" description="Disordered" evidence="2">
    <location>
        <begin position="191"/>
        <end position="320"/>
    </location>
</feature>
<feature type="compositionally biased region" description="Polar residues" evidence="2">
    <location>
        <begin position="290"/>
        <end position="300"/>
    </location>
</feature>
<gene>
    <name evidence="4" type="ORF">HAND1043_LOCUS1536</name>
</gene>
<dbReference type="EMBL" id="HBFK01002517">
    <property type="protein sequence ID" value="CAD8735045.1"/>
    <property type="molecule type" value="Transcribed_RNA"/>
</dbReference>
<feature type="domain" description="BZIP" evidence="3">
    <location>
        <begin position="380"/>
        <end position="395"/>
    </location>
</feature>
<feature type="compositionally biased region" description="Low complexity" evidence="2">
    <location>
        <begin position="301"/>
        <end position="320"/>
    </location>
</feature>
<keyword evidence="1" id="KW-0175">Coiled coil</keyword>
<dbReference type="GO" id="GO:0003700">
    <property type="term" value="F:DNA-binding transcription factor activity"/>
    <property type="evidence" value="ECO:0007669"/>
    <property type="project" value="InterPro"/>
</dbReference>
<evidence type="ECO:0000256" key="1">
    <source>
        <dbReference type="SAM" id="Coils"/>
    </source>
</evidence>
<evidence type="ECO:0000256" key="2">
    <source>
        <dbReference type="SAM" id="MobiDB-lite"/>
    </source>
</evidence>
<name>A0A6T8H0L5_HEMAN</name>
<reference evidence="4" key="1">
    <citation type="submission" date="2021-01" db="EMBL/GenBank/DDBJ databases">
        <authorList>
            <person name="Corre E."/>
            <person name="Pelletier E."/>
            <person name="Niang G."/>
            <person name="Scheremetjew M."/>
            <person name="Finn R."/>
            <person name="Kale V."/>
            <person name="Holt S."/>
            <person name="Cochrane G."/>
            <person name="Meng A."/>
            <person name="Brown T."/>
            <person name="Cohen L."/>
        </authorList>
    </citation>
    <scope>NUCLEOTIDE SEQUENCE</scope>
    <source>
        <strain evidence="4">CCMP441</strain>
    </source>
</reference>
<sequence>MMLGEPAEQAQSGLEGGRPSSLLGLGSFDGDLGVFPPGVSGASFDGDMRGVESLGGYAFVLDRGGSADSADGTDNEALIHLRNNISASWGPDVRGQLTTIESAHCSVDGWTDNESPNTSAPVMAVAELESFERAISEGMDQMIISAVAGAGGGHGHSAGQDMHPSLDGIVEEGSVGGNPGQYQVPQYVDEPDVAPGYHMNGGAPPGYMNHGPNHNQPYLGGPNPHHLTAPLNGSVPYIDPSVMRREIGGPPPPEQHDLPRYPGNSSSLTGAPPQPFLDQQRRASYGDSGQGSPVMNSPSHGSPLGRSSPRGRGAPLPGGALLPPILKRRLSKVGAAGIGAVMALPVPGGSPQESQMDEEELELFILQNSGDESEEAKAARRKLQNRLAQRRRRKRNSMCASMSNIYDSQMTQVAGQFGGQISSYPDPAGKTDDVDPAAVRRRRKSSDFASDEERLEWRRAQNREAKRRYRERRKSESVAGASDPMATLAFLEELRMLQSQTANAGGGEAQLHGQPPMQGQALPRGGVGVQRQGMQYAAGVY</sequence>
<accession>A0A6T8H0L5</accession>
<feature type="region of interest" description="Disordered" evidence="2">
    <location>
        <begin position="417"/>
        <end position="452"/>
    </location>
</feature>
<feature type="region of interest" description="Disordered" evidence="2">
    <location>
        <begin position="1"/>
        <end position="20"/>
    </location>
</feature>
<feature type="coiled-coil region" evidence="1">
    <location>
        <begin position="366"/>
        <end position="393"/>
    </location>
</feature>
<proteinExistence type="predicted"/>